<sequence>MSYLQIDIDSRRTYEFQCSLLSHFTRYLCCLIVALSTRTSAENDLPLQALTKMAPVNTGILFLQFNSLATPYALSKIVLSALQKVDKLLYIKVKGLPLSETKVSTYNRIVNQIYNISSRNAVDRFDTRVVLTDFRDSLISPSVCVINKLHTSHTIETILMTSQEHSYAEFLENKRDGITSEALHIDTTFKDNDQHSIIEHQEKTQNHLPSSTDEDNIYDHVVIGGTFDNLHSGHKMLISAAILRCKKSLTIGVTDGIMIKTKKLWELIEPCQTRIKKLHEFLMDVEPRLQYKVVPITDLYGPTADDPALQLLVVSEETQKGGMKINQLRQEKGLSKLDIYSISVIDDNHAGAGEENKISSSSFRKRLLGSHIKPPKFKSKPYVIGLTGGIASGKTTISKRLKDLGAHVISCDHLGHLAYKSGTECYRQMIEYFGAGILNEENEIDRKKLGPLVFSNKDHLESLNKMVWPEIRRLYNKEINELKKQSFQGIIVLDAAVLLEAGWQEDCAEVWVATVPKEEAVKRIVERDHITVEQATRRVESQLSNSDRVASANVVICSIWEPEVTAAQVLKAWQYVQEFLAK</sequence>
<dbReference type="Pfam" id="PF01121">
    <property type="entry name" value="CoaE"/>
    <property type="match status" value="1"/>
</dbReference>
<evidence type="ECO:0000259" key="3">
    <source>
        <dbReference type="Pfam" id="PF01467"/>
    </source>
</evidence>
<dbReference type="CDD" id="cd02022">
    <property type="entry name" value="DPCK"/>
    <property type="match status" value="1"/>
</dbReference>
<keyword evidence="1" id="KW-0547">Nucleotide-binding</keyword>
<dbReference type="PANTHER" id="PTHR10695">
    <property type="entry name" value="DEPHOSPHO-COA KINASE-RELATED"/>
    <property type="match status" value="1"/>
</dbReference>
<organism evidence="4 5">
    <name type="scientific">Daphnia magna</name>
    <dbReference type="NCBI Taxonomy" id="35525"/>
    <lineage>
        <taxon>Eukaryota</taxon>
        <taxon>Metazoa</taxon>
        <taxon>Ecdysozoa</taxon>
        <taxon>Arthropoda</taxon>
        <taxon>Crustacea</taxon>
        <taxon>Branchiopoda</taxon>
        <taxon>Diplostraca</taxon>
        <taxon>Cladocera</taxon>
        <taxon>Anomopoda</taxon>
        <taxon>Daphniidae</taxon>
        <taxon>Daphnia</taxon>
    </lineage>
</organism>
<dbReference type="HAMAP" id="MF_00376">
    <property type="entry name" value="Dephospho_CoA_kinase"/>
    <property type="match status" value="1"/>
</dbReference>
<dbReference type="Pfam" id="PF01467">
    <property type="entry name" value="CTP_transf_like"/>
    <property type="match status" value="1"/>
</dbReference>
<reference evidence="4 5" key="1">
    <citation type="journal article" date="2023" name="Nucleic Acids Res.">
        <title>The hologenome of Daphnia magna reveals possible DNA methylation and microbiome-mediated evolution of the host genome.</title>
        <authorList>
            <person name="Chaturvedi A."/>
            <person name="Li X."/>
            <person name="Dhandapani V."/>
            <person name="Marshall H."/>
            <person name="Kissane S."/>
            <person name="Cuenca-Cambronero M."/>
            <person name="Asole G."/>
            <person name="Calvet F."/>
            <person name="Ruiz-Romero M."/>
            <person name="Marangio P."/>
            <person name="Guigo R."/>
            <person name="Rago D."/>
            <person name="Mirbahai L."/>
            <person name="Eastwood N."/>
            <person name="Colbourne J.K."/>
            <person name="Zhou J."/>
            <person name="Mallon E."/>
            <person name="Orsini L."/>
        </authorList>
    </citation>
    <scope>NUCLEOTIDE SEQUENCE [LARGE SCALE GENOMIC DNA]</scope>
    <source>
        <strain evidence="4">LRV0_1</strain>
    </source>
</reference>
<proteinExistence type="inferred from homology"/>
<evidence type="ECO:0000256" key="1">
    <source>
        <dbReference type="ARBA" id="ARBA00022741"/>
    </source>
</evidence>
<dbReference type="PROSITE" id="PS51219">
    <property type="entry name" value="DPCK"/>
    <property type="match status" value="1"/>
</dbReference>
<dbReference type="Gene3D" id="3.40.50.620">
    <property type="entry name" value="HUPs"/>
    <property type="match status" value="1"/>
</dbReference>
<accession>A0ABR0AFJ2</accession>
<dbReference type="Gene3D" id="3.40.50.300">
    <property type="entry name" value="P-loop containing nucleotide triphosphate hydrolases"/>
    <property type="match status" value="1"/>
</dbReference>
<dbReference type="InterPro" id="IPR001977">
    <property type="entry name" value="Depp_CoAkinase"/>
</dbReference>
<dbReference type="InterPro" id="IPR027417">
    <property type="entry name" value="P-loop_NTPase"/>
</dbReference>
<keyword evidence="5" id="KW-1185">Reference proteome</keyword>
<dbReference type="PANTHER" id="PTHR10695:SF46">
    <property type="entry name" value="BIFUNCTIONAL COENZYME A SYNTHASE-RELATED"/>
    <property type="match status" value="1"/>
</dbReference>
<dbReference type="Proteomes" id="UP001234178">
    <property type="component" value="Unassembled WGS sequence"/>
</dbReference>
<keyword evidence="2" id="KW-0067">ATP-binding</keyword>
<feature type="domain" description="Cytidyltransferase-like" evidence="3">
    <location>
        <begin position="222"/>
        <end position="366"/>
    </location>
</feature>
<evidence type="ECO:0000313" key="4">
    <source>
        <dbReference type="EMBL" id="KAK4023758.1"/>
    </source>
</evidence>
<dbReference type="InterPro" id="IPR004821">
    <property type="entry name" value="Cyt_trans-like"/>
</dbReference>
<evidence type="ECO:0000313" key="5">
    <source>
        <dbReference type="Proteomes" id="UP001234178"/>
    </source>
</evidence>
<dbReference type="CDD" id="cd02164">
    <property type="entry name" value="PPAT_CoAS"/>
    <property type="match status" value="1"/>
</dbReference>
<dbReference type="SUPFAM" id="SSF52540">
    <property type="entry name" value="P-loop containing nucleoside triphosphate hydrolases"/>
    <property type="match status" value="1"/>
</dbReference>
<dbReference type="SUPFAM" id="SSF52374">
    <property type="entry name" value="Nucleotidylyl transferase"/>
    <property type="match status" value="1"/>
</dbReference>
<evidence type="ECO:0000256" key="2">
    <source>
        <dbReference type="ARBA" id="ARBA00022840"/>
    </source>
</evidence>
<comment type="caution">
    <text evidence="4">The sequence shown here is derived from an EMBL/GenBank/DDBJ whole genome shotgun (WGS) entry which is preliminary data.</text>
</comment>
<dbReference type="NCBIfam" id="NF001985">
    <property type="entry name" value="PRK00777.1"/>
    <property type="match status" value="1"/>
</dbReference>
<gene>
    <name evidence="4" type="ORF">OUZ56_009157</name>
</gene>
<dbReference type="EMBL" id="JAOYFB010000037">
    <property type="protein sequence ID" value="KAK4023758.1"/>
    <property type="molecule type" value="Genomic_DNA"/>
</dbReference>
<dbReference type="NCBIfam" id="TIGR00152">
    <property type="entry name" value="dephospho-CoA kinase"/>
    <property type="match status" value="1"/>
</dbReference>
<protein>
    <recommendedName>
        <fullName evidence="3">Cytidyltransferase-like domain-containing protein</fullName>
    </recommendedName>
</protein>
<dbReference type="InterPro" id="IPR014729">
    <property type="entry name" value="Rossmann-like_a/b/a_fold"/>
</dbReference>
<name>A0ABR0AFJ2_9CRUS</name>